<keyword evidence="2" id="KW-0067">ATP-binding</keyword>
<feature type="compositionally biased region" description="Low complexity" evidence="3">
    <location>
        <begin position="8"/>
        <end position="21"/>
    </location>
</feature>
<accession>A0A2W5ADX2</accession>
<dbReference type="EMBL" id="QFNN01000010">
    <property type="protein sequence ID" value="PZO91357.1"/>
    <property type="molecule type" value="Genomic_DNA"/>
</dbReference>
<organism evidence="4 5">
    <name type="scientific">Sphingomonas sanxanigenens</name>
    <dbReference type="NCBI Taxonomy" id="397260"/>
    <lineage>
        <taxon>Bacteria</taxon>
        <taxon>Pseudomonadati</taxon>
        <taxon>Pseudomonadota</taxon>
        <taxon>Alphaproteobacteria</taxon>
        <taxon>Sphingomonadales</taxon>
        <taxon>Sphingomonadaceae</taxon>
        <taxon>Sphingomonas</taxon>
    </lineage>
</organism>
<dbReference type="PANTHER" id="PTHR32309">
    <property type="entry name" value="TYROSINE-PROTEIN KINASE"/>
    <property type="match status" value="1"/>
</dbReference>
<keyword evidence="1" id="KW-0547">Nucleotide-binding</keyword>
<evidence type="ECO:0000256" key="2">
    <source>
        <dbReference type="ARBA" id="ARBA00022840"/>
    </source>
</evidence>
<dbReference type="NCBIfam" id="TIGR01007">
    <property type="entry name" value="eps_fam"/>
    <property type="match status" value="1"/>
</dbReference>
<dbReference type="InterPro" id="IPR027417">
    <property type="entry name" value="P-loop_NTPase"/>
</dbReference>
<evidence type="ECO:0000313" key="4">
    <source>
        <dbReference type="EMBL" id="PZO91357.1"/>
    </source>
</evidence>
<name>A0A2W5ADX2_9SPHN</name>
<feature type="region of interest" description="Disordered" evidence="3">
    <location>
        <begin position="1"/>
        <end position="21"/>
    </location>
</feature>
<dbReference type="GO" id="GO:0005886">
    <property type="term" value="C:plasma membrane"/>
    <property type="evidence" value="ECO:0007669"/>
    <property type="project" value="TreeGrafter"/>
</dbReference>
<gene>
    <name evidence="4" type="ORF">DI623_03425</name>
</gene>
<protein>
    <submittedName>
        <fullName evidence="4">Protein tyrosine kinase</fullName>
    </submittedName>
</protein>
<dbReference type="GO" id="GO:0005524">
    <property type="term" value="F:ATP binding"/>
    <property type="evidence" value="ECO:0007669"/>
    <property type="project" value="UniProtKB-KW"/>
</dbReference>
<dbReference type="AlphaFoldDB" id="A0A2W5ADX2"/>
<sequence length="236" mass="25243">MDNIDIIASEPAAEPAAPEPSWEAGPEYHIASVMLSDPTSINAEAIRGLRTRIMAQHVREGRRALAFCTPSTGSGCTYAAFNLAVAMAQIGVRTVIVDGNLRTPSIAGLCDLPEGTPGLSEYLADEGMRLSQIINAEVLPNLSVVAAGAVPANPQELLSGDRFRSAVDQLLRQFQLTIIDTTPSNTCTDAQRVATVAGYSIIVARKHKTHYSDVQMLARLLRADRSVIVGTVLNDF</sequence>
<keyword evidence="4" id="KW-0418">Kinase</keyword>
<dbReference type="PANTHER" id="PTHR32309:SF13">
    <property type="entry name" value="FERRIC ENTEROBACTIN TRANSPORT PROTEIN FEPE"/>
    <property type="match status" value="1"/>
</dbReference>
<evidence type="ECO:0000256" key="1">
    <source>
        <dbReference type="ARBA" id="ARBA00022741"/>
    </source>
</evidence>
<evidence type="ECO:0000256" key="3">
    <source>
        <dbReference type="SAM" id="MobiDB-lite"/>
    </source>
</evidence>
<dbReference type="Proteomes" id="UP000249066">
    <property type="component" value="Unassembled WGS sequence"/>
</dbReference>
<comment type="caution">
    <text evidence="4">The sequence shown here is derived from an EMBL/GenBank/DDBJ whole genome shotgun (WGS) entry which is preliminary data.</text>
</comment>
<reference evidence="4 5" key="1">
    <citation type="submission" date="2017-08" db="EMBL/GenBank/DDBJ databases">
        <title>Infants hospitalized years apart are colonized by the same room-sourced microbial strains.</title>
        <authorList>
            <person name="Brooks B."/>
            <person name="Olm M.R."/>
            <person name="Firek B.A."/>
            <person name="Baker R."/>
            <person name="Thomas B.C."/>
            <person name="Morowitz M.J."/>
            <person name="Banfield J.F."/>
        </authorList>
    </citation>
    <scope>NUCLEOTIDE SEQUENCE [LARGE SCALE GENOMIC DNA]</scope>
    <source>
        <strain evidence="4">S2_018_000_R2_101</strain>
    </source>
</reference>
<keyword evidence="4" id="KW-0808">Transferase</keyword>
<dbReference type="CDD" id="cd05387">
    <property type="entry name" value="BY-kinase"/>
    <property type="match status" value="1"/>
</dbReference>
<dbReference type="Gene3D" id="3.40.50.300">
    <property type="entry name" value="P-loop containing nucleotide triphosphate hydrolases"/>
    <property type="match status" value="1"/>
</dbReference>
<dbReference type="InterPro" id="IPR005702">
    <property type="entry name" value="Wzc-like_C"/>
</dbReference>
<evidence type="ECO:0000313" key="5">
    <source>
        <dbReference type="Proteomes" id="UP000249066"/>
    </source>
</evidence>
<proteinExistence type="predicted"/>
<dbReference type="SUPFAM" id="SSF52540">
    <property type="entry name" value="P-loop containing nucleoside triphosphate hydrolases"/>
    <property type="match status" value="1"/>
</dbReference>
<dbReference type="GO" id="GO:0004713">
    <property type="term" value="F:protein tyrosine kinase activity"/>
    <property type="evidence" value="ECO:0007669"/>
    <property type="project" value="TreeGrafter"/>
</dbReference>
<dbReference type="InterPro" id="IPR050445">
    <property type="entry name" value="Bact_polysacc_biosynth/exp"/>
</dbReference>